<reference evidence="2" key="1">
    <citation type="submission" date="2016-12" db="EMBL/GenBank/DDBJ databases">
        <authorList>
            <person name="Rodrigo-Torres L."/>
            <person name="Arahal R.D."/>
            <person name="Lucena T."/>
        </authorList>
    </citation>
    <scope>NUCLEOTIDE SEQUENCE [LARGE SCALE GENOMIC DNA]</scope>
</reference>
<evidence type="ECO:0000313" key="2">
    <source>
        <dbReference type="Proteomes" id="UP000184600"/>
    </source>
</evidence>
<dbReference type="EMBL" id="FRFG01000007">
    <property type="protein sequence ID" value="SHO54705.1"/>
    <property type="molecule type" value="Genomic_DNA"/>
</dbReference>
<dbReference type="Proteomes" id="UP000184600">
    <property type="component" value="Unassembled WGS sequence"/>
</dbReference>
<name>A0A1M7YQ49_9VIBR</name>
<evidence type="ECO:0000313" key="1">
    <source>
        <dbReference type="EMBL" id="SHO54705.1"/>
    </source>
</evidence>
<dbReference type="AlphaFoldDB" id="A0A1M7YQ49"/>
<keyword evidence="2" id="KW-1185">Reference proteome</keyword>
<dbReference type="RefSeq" id="WP_073579618.1">
    <property type="nucleotide sequence ID" value="NZ_AP024897.1"/>
</dbReference>
<sequence length="200" mass="22538">MSIVFKINKVTDDYKGITFGGSEYTQKGWPKNPNGESLELLCSIDSNMVNQNLSEDLFPHDTYIYVYSTYNEGYFLDDITYFGDAEELEYLKQGYTKVVVTKEAHTIGNEAKSVNVDIDKFEIDDDSFPAFSFLSKHLPKGLSGIEGLLNDYYFVGQFYSSDIPIKNGGVLGLSDANGYLFLRKEFEEGEDSGLFFVQTA</sequence>
<accession>A0A1M7YQ49</accession>
<organism evidence="1 2">
    <name type="scientific">Vibrio quintilis</name>
    <dbReference type="NCBI Taxonomy" id="1117707"/>
    <lineage>
        <taxon>Bacteria</taxon>
        <taxon>Pseudomonadati</taxon>
        <taxon>Pseudomonadota</taxon>
        <taxon>Gammaproteobacteria</taxon>
        <taxon>Vibrionales</taxon>
        <taxon>Vibrionaceae</taxon>
        <taxon>Vibrio</taxon>
    </lineage>
</organism>
<dbReference type="OrthoDB" id="8776978at2"/>
<evidence type="ECO:0008006" key="3">
    <source>
        <dbReference type="Google" id="ProtNLM"/>
    </source>
</evidence>
<dbReference type="STRING" id="1117707.VQ7734_00421"/>
<proteinExistence type="predicted"/>
<protein>
    <recommendedName>
        <fullName evidence="3">DUF1963 domain-containing protein</fullName>
    </recommendedName>
</protein>
<gene>
    <name evidence="1" type="ORF">VQ7734_00421</name>
</gene>